<keyword evidence="2" id="KW-0255">Endonuclease</keyword>
<dbReference type="GO" id="GO:0008270">
    <property type="term" value="F:zinc ion binding"/>
    <property type="evidence" value="ECO:0007669"/>
    <property type="project" value="InterPro"/>
</dbReference>
<dbReference type="GO" id="GO:0004519">
    <property type="term" value="F:endonuclease activity"/>
    <property type="evidence" value="ECO:0007669"/>
    <property type="project" value="UniProtKB-KW"/>
</dbReference>
<feature type="domain" description="HNH nuclease" evidence="1">
    <location>
        <begin position="103"/>
        <end position="163"/>
    </location>
</feature>
<dbReference type="AlphaFoldDB" id="A0A7W8FB25"/>
<dbReference type="Proteomes" id="UP000568022">
    <property type="component" value="Unassembled WGS sequence"/>
</dbReference>
<evidence type="ECO:0000313" key="3">
    <source>
        <dbReference type="Proteomes" id="UP000568022"/>
    </source>
</evidence>
<dbReference type="CDD" id="cd00085">
    <property type="entry name" value="HNHc"/>
    <property type="match status" value="1"/>
</dbReference>
<evidence type="ECO:0000259" key="1">
    <source>
        <dbReference type="SMART" id="SM00507"/>
    </source>
</evidence>
<name>A0A7W8FB25_9ACTN</name>
<dbReference type="SMART" id="SM00507">
    <property type="entry name" value="HNHc"/>
    <property type="match status" value="1"/>
</dbReference>
<protein>
    <submittedName>
        <fullName evidence="2">5-methylcytosine-specific restriction endonuclease McrA</fullName>
    </submittedName>
</protein>
<comment type="caution">
    <text evidence="2">The sequence shown here is derived from an EMBL/GenBank/DDBJ whole genome shotgun (WGS) entry which is preliminary data.</text>
</comment>
<keyword evidence="2" id="KW-0540">Nuclease</keyword>
<keyword evidence="3" id="KW-1185">Reference proteome</keyword>
<dbReference type="Pfam" id="PF01844">
    <property type="entry name" value="HNH"/>
    <property type="match status" value="1"/>
</dbReference>
<evidence type="ECO:0000313" key="2">
    <source>
        <dbReference type="EMBL" id="MBB5129813.1"/>
    </source>
</evidence>
<organism evidence="2 3">
    <name type="scientific">Streptomyces griseoloalbus</name>
    <dbReference type="NCBI Taxonomy" id="67303"/>
    <lineage>
        <taxon>Bacteria</taxon>
        <taxon>Bacillati</taxon>
        <taxon>Actinomycetota</taxon>
        <taxon>Actinomycetes</taxon>
        <taxon>Kitasatosporales</taxon>
        <taxon>Streptomycetaceae</taxon>
        <taxon>Streptomyces</taxon>
    </lineage>
</organism>
<sequence>MTQATRACPYCNDPMTNSRRKQCGKPDCKRAFNAERMRKWQREYQAEHGQWYTSHKHGEAQRAYHRQKREEQGHWRKLYPAAAAAYDARRRMRVEQASQGEPVVPAEVHARDGWTCRLCGGPIDPEVAWPDPMSASVDHIVPLALGGAHAMANVQSAHLSCNSRKRDKIIDQVKPIKLP</sequence>
<dbReference type="GO" id="GO:0003676">
    <property type="term" value="F:nucleic acid binding"/>
    <property type="evidence" value="ECO:0007669"/>
    <property type="project" value="InterPro"/>
</dbReference>
<keyword evidence="2" id="KW-0378">Hydrolase</keyword>
<dbReference type="InterPro" id="IPR003615">
    <property type="entry name" value="HNH_nuc"/>
</dbReference>
<dbReference type="EMBL" id="JACHJE010000022">
    <property type="protein sequence ID" value="MBB5129813.1"/>
    <property type="molecule type" value="Genomic_DNA"/>
</dbReference>
<proteinExistence type="predicted"/>
<reference evidence="2 3" key="1">
    <citation type="submission" date="2020-08" db="EMBL/GenBank/DDBJ databases">
        <title>Genomic Encyclopedia of Type Strains, Phase III (KMG-III): the genomes of soil and plant-associated and newly described type strains.</title>
        <authorList>
            <person name="Whitman W."/>
        </authorList>
    </citation>
    <scope>NUCLEOTIDE SEQUENCE [LARGE SCALE GENOMIC DNA]</scope>
    <source>
        <strain evidence="2 3">CECT 3226</strain>
    </source>
</reference>
<accession>A0A7W8FB25</accession>
<dbReference type="Gene3D" id="1.10.30.50">
    <property type="match status" value="1"/>
</dbReference>
<dbReference type="InterPro" id="IPR002711">
    <property type="entry name" value="HNH"/>
</dbReference>
<gene>
    <name evidence="2" type="ORF">FHS32_006607</name>
</gene>